<evidence type="ECO:0000313" key="2">
    <source>
        <dbReference type="Proteomes" id="UP001151760"/>
    </source>
</evidence>
<proteinExistence type="predicted"/>
<gene>
    <name evidence="1" type="ORF">Tco_0951400</name>
</gene>
<dbReference type="EMBL" id="BQNB010015666">
    <property type="protein sequence ID" value="GJT42685.1"/>
    <property type="molecule type" value="Genomic_DNA"/>
</dbReference>
<reference evidence="1" key="1">
    <citation type="journal article" date="2022" name="Int. J. Mol. Sci.">
        <title>Draft Genome of Tanacetum Coccineum: Genomic Comparison of Closely Related Tanacetum-Family Plants.</title>
        <authorList>
            <person name="Yamashiro T."/>
            <person name="Shiraishi A."/>
            <person name="Nakayama K."/>
            <person name="Satake H."/>
        </authorList>
    </citation>
    <scope>NUCLEOTIDE SEQUENCE</scope>
</reference>
<comment type="caution">
    <text evidence="1">The sequence shown here is derived from an EMBL/GenBank/DDBJ whole genome shotgun (WGS) entry which is preliminary data.</text>
</comment>
<protein>
    <submittedName>
        <fullName evidence="1">Uncharacterized protein</fullName>
    </submittedName>
</protein>
<dbReference type="Proteomes" id="UP001151760">
    <property type="component" value="Unassembled WGS sequence"/>
</dbReference>
<sequence>MLIQQQNFKGTIDNPIASSLITFGYGRCEVRCNTFDFLKRNDFARADEALPIEMGKWLKALCKDLHVLRKQDVTHLLKHSLRKKEICIPEDVEHESNADEDEDGQVSIYLTCIRHSAGGKYL</sequence>
<organism evidence="1 2">
    <name type="scientific">Tanacetum coccineum</name>
    <dbReference type="NCBI Taxonomy" id="301880"/>
    <lineage>
        <taxon>Eukaryota</taxon>
        <taxon>Viridiplantae</taxon>
        <taxon>Streptophyta</taxon>
        <taxon>Embryophyta</taxon>
        <taxon>Tracheophyta</taxon>
        <taxon>Spermatophyta</taxon>
        <taxon>Magnoliopsida</taxon>
        <taxon>eudicotyledons</taxon>
        <taxon>Gunneridae</taxon>
        <taxon>Pentapetalae</taxon>
        <taxon>asterids</taxon>
        <taxon>campanulids</taxon>
        <taxon>Asterales</taxon>
        <taxon>Asteraceae</taxon>
        <taxon>Asteroideae</taxon>
        <taxon>Anthemideae</taxon>
        <taxon>Anthemidinae</taxon>
        <taxon>Tanacetum</taxon>
    </lineage>
</organism>
<accession>A0ABQ5DUF5</accession>
<evidence type="ECO:0000313" key="1">
    <source>
        <dbReference type="EMBL" id="GJT42685.1"/>
    </source>
</evidence>
<keyword evidence="2" id="KW-1185">Reference proteome</keyword>
<name>A0ABQ5DUF5_9ASTR</name>
<reference evidence="1" key="2">
    <citation type="submission" date="2022-01" db="EMBL/GenBank/DDBJ databases">
        <authorList>
            <person name="Yamashiro T."/>
            <person name="Shiraishi A."/>
            <person name="Satake H."/>
            <person name="Nakayama K."/>
        </authorList>
    </citation>
    <scope>NUCLEOTIDE SEQUENCE</scope>
</reference>